<protein>
    <recommendedName>
        <fullName evidence="4">Lipoprotein</fullName>
    </recommendedName>
</protein>
<accession>A0A844ZMQ4</accession>
<dbReference type="RefSeq" id="WP_160591489.1">
    <property type="nucleotide sequence ID" value="NZ_BAAAFP010000003.1"/>
</dbReference>
<feature type="chain" id="PRO_5032862664" description="Lipoprotein" evidence="1">
    <location>
        <begin position="19"/>
        <end position="216"/>
    </location>
</feature>
<keyword evidence="3" id="KW-1185">Reference proteome</keyword>
<comment type="caution">
    <text evidence="2">The sequence shown here is derived from an EMBL/GenBank/DDBJ whole genome shotgun (WGS) entry which is preliminary data.</text>
</comment>
<proteinExistence type="predicted"/>
<evidence type="ECO:0008006" key="4">
    <source>
        <dbReference type="Google" id="ProtNLM"/>
    </source>
</evidence>
<evidence type="ECO:0000256" key="1">
    <source>
        <dbReference type="SAM" id="SignalP"/>
    </source>
</evidence>
<gene>
    <name evidence="2" type="ORF">GRI32_09190</name>
</gene>
<dbReference type="PROSITE" id="PS51257">
    <property type="entry name" value="PROKAR_LIPOPROTEIN"/>
    <property type="match status" value="1"/>
</dbReference>
<dbReference type="OrthoDB" id="7425063at2"/>
<feature type="signal peptide" evidence="1">
    <location>
        <begin position="1"/>
        <end position="18"/>
    </location>
</feature>
<dbReference type="AlphaFoldDB" id="A0A844ZMQ4"/>
<evidence type="ECO:0000313" key="2">
    <source>
        <dbReference type="EMBL" id="MXO88913.1"/>
    </source>
</evidence>
<dbReference type="EMBL" id="WTYY01000004">
    <property type="protein sequence ID" value="MXO88913.1"/>
    <property type="molecule type" value="Genomic_DNA"/>
</dbReference>
<name>A0A844ZMQ4_9SPHN</name>
<organism evidence="2 3">
    <name type="scientific">Alteraurantiacibacter aestuarii</name>
    <dbReference type="NCBI Taxonomy" id="650004"/>
    <lineage>
        <taxon>Bacteria</taxon>
        <taxon>Pseudomonadati</taxon>
        <taxon>Pseudomonadota</taxon>
        <taxon>Alphaproteobacteria</taxon>
        <taxon>Sphingomonadales</taxon>
        <taxon>Erythrobacteraceae</taxon>
        <taxon>Alteraurantiacibacter</taxon>
    </lineage>
</organism>
<reference evidence="2 3" key="1">
    <citation type="submission" date="2019-12" db="EMBL/GenBank/DDBJ databases">
        <title>Genomic-based taxomic classification of the family Erythrobacteraceae.</title>
        <authorList>
            <person name="Xu L."/>
        </authorList>
    </citation>
    <scope>NUCLEOTIDE SEQUENCE [LARGE SCALE GENOMIC DNA]</scope>
    <source>
        <strain evidence="2 3">JCM 16339</strain>
    </source>
</reference>
<evidence type="ECO:0000313" key="3">
    <source>
        <dbReference type="Proteomes" id="UP000435243"/>
    </source>
</evidence>
<sequence length="216" mass="22503">MKRRNALIAAGLAAAALAGCKTTGDIVVQQGVGITALRSVCPAVGIPEFTGDITLFSPAGSVTADAMDVTATITNVRSNCDDSGDEVFSSATFEVQAMRRNTSGARSVELPYFSSVVRGGSSVVAKRVGTVTLNFADGQARASAMGTAGAVVNRAEATLPPDIRQRITRPRRAGDNDAAVDPLTEPDIRAALARANFELLVGFQLSEDQLAYNVTR</sequence>
<keyword evidence="1" id="KW-0732">Signal</keyword>
<dbReference type="Proteomes" id="UP000435243">
    <property type="component" value="Unassembled WGS sequence"/>
</dbReference>